<gene>
    <name evidence="2" type="ORF">PTTG_03455</name>
</gene>
<sequence>MAPHVSISTSTSSPKKPNRKQKRRKARSSSIFTAASSESSRADDELATAKAAAIKLLDHSSEPALLLDIPLSTPKAKRIRFEEFPTILEEQIKLPSQVEDTFHVSREEIFAESALVDAFQAAMNEFKFHFFDDKSQSSGPIRLPQSQSEQRRIAALYYGKPPPRTTTRSKKPPLHTIFLPRLIVAPSEPLTSEENATQTMTLSTGQTSPVVSDLDMDEYWDMVDE</sequence>
<protein>
    <submittedName>
        <fullName evidence="2 3">Uncharacterized protein</fullName>
    </submittedName>
</protein>
<keyword evidence="4" id="KW-1185">Reference proteome</keyword>
<evidence type="ECO:0000313" key="3">
    <source>
        <dbReference type="EnsemblFungi" id="PTTG_03455-t43_1-p1"/>
    </source>
</evidence>
<reference evidence="3" key="4">
    <citation type="submission" date="2025-05" db="UniProtKB">
        <authorList>
            <consortium name="EnsemblFungi"/>
        </authorList>
    </citation>
    <scope>IDENTIFICATION</scope>
    <source>
        <strain evidence="3">isolate 1-1 / race 1 (BBBD)</strain>
    </source>
</reference>
<dbReference type="OrthoDB" id="197400at2759"/>
<dbReference type="EnsemblFungi" id="PTTG_03455-t43_1">
    <property type="protein sequence ID" value="PTTG_03455-t43_1-p1"/>
    <property type="gene ID" value="PTTG_03455"/>
</dbReference>
<reference evidence="2" key="2">
    <citation type="submission" date="2016-05" db="EMBL/GenBank/DDBJ databases">
        <title>Comparative analysis highlights variable genome content of wheat rusts and divergence of the mating loci.</title>
        <authorList>
            <person name="Cuomo C.A."/>
            <person name="Bakkeren G."/>
            <person name="Szabo L."/>
            <person name="Khalil H."/>
            <person name="Joly D."/>
            <person name="Goldberg J."/>
            <person name="Young S."/>
            <person name="Zeng Q."/>
            <person name="Fellers J."/>
        </authorList>
    </citation>
    <scope>NUCLEOTIDE SEQUENCE [LARGE SCALE GENOMIC DNA]</scope>
    <source>
        <strain evidence="2">1-1 BBBD Race 1</strain>
    </source>
</reference>
<organism evidence="2">
    <name type="scientific">Puccinia triticina (isolate 1-1 / race 1 (BBBD))</name>
    <name type="common">Brown leaf rust fungus</name>
    <dbReference type="NCBI Taxonomy" id="630390"/>
    <lineage>
        <taxon>Eukaryota</taxon>
        <taxon>Fungi</taxon>
        <taxon>Dikarya</taxon>
        <taxon>Basidiomycota</taxon>
        <taxon>Pucciniomycotina</taxon>
        <taxon>Pucciniomycetes</taxon>
        <taxon>Pucciniales</taxon>
        <taxon>Pucciniaceae</taxon>
        <taxon>Puccinia</taxon>
    </lineage>
</organism>
<dbReference type="EMBL" id="ADAS02000021">
    <property type="protein sequence ID" value="OAV96247.1"/>
    <property type="molecule type" value="Genomic_DNA"/>
</dbReference>
<feature type="region of interest" description="Disordered" evidence="1">
    <location>
        <begin position="1"/>
        <end position="44"/>
    </location>
</feature>
<accession>A0A180GTW5</accession>
<dbReference type="Proteomes" id="UP000005240">
    <property type="component" value="Unassembled WGS sequence"/>
</dbReference>
<reference evidence="2" key="1">
    <citation type="submission" date="2009-11" db="EMBL/GenBank/DDBJ databases">
        <authorList>
            <consortium name="The Broad Institute Genome Sequencing Platform"/>
            <person name="Ward D."/>
            <person name="Feldgarden M."/>
            <person name="Earl A."/>
            <person name="Young S.K."/>
            <person name="Zeng Q."/>
            <person name="Koehrsen M."/>
            <person name="Alvarado L."/>
            <person name="Berlin A."/>
            <person name="Bochicchio J."/>
            <person name="Borenstein D."/>
            <person name="Chapman S.B."/>
            <person name="Chen Z."/>
            <person name="Engels R."/>
            <person name="Freedman E."/>
            <person name="Gellesch M."/>
            <person name="Goldberg J."/>
            <person name="Griggs A."/>
            <person name="Gujja S."/>
            <person name="Heilman E."/>
            <person name="Heiman D."/>
            <person name="Hepburn T."/>
            <person name="Howarth C."/>
            <person name="Jen D."/>
            <person name="Larson L."/>
            <person name="Lewis B."/>
            <person name="Mehta T."/>
            <person name="Park D."/>
            <person name="Pearson M."/>
            <person name="Roberts A."/>
            <person name="Saif S."/>
            <person name="Shea T."/>
            <person name="Shenoy N."/>
            <person name="Sisk P."/>
            <person name="Stolte C."/>
            <person name="Sykes S."/>
            <person name="Thomson T."/>
            <person name="Walk T."/>
            <person name="White J."/>
            <person name="Yandava C."/>
            <person name="Izard J."/>
            <person name="Baranova O.V."/>
            <person name="Blanton J.M."/>
            <person name="Tanner A.C."/>
            <person name="Dewhirst F.E."/>
            <person name="Haas B."/>
            <person name="Nusbaum C."/>
            <person name="Birren B."/>
        </authorList>
    </citation>
    <scope>NUCLEOTIDE SEQUENCE [LARGE SCALE GENOMIC DNA]</scope>
    <source>
        <strain evidence="2">1-1 BBBD Race 1</strain>
    </source>
</reference>
<dbReference type="AlphaFoldDB" id="A0A180GTW5"/>
<feature type="compositionally biased region" description="Basic residues" evidence="1">
    <location>
        <begin position="16"/>
        <end position="27"/>
    </location>
</feature>
<dbReference type="VEuPathDB" id="FungiDB:PTTG_03455"/>
<proteinExistence type="predicted"/>
<feature type="compositionally biased region" description="Low complexity" evidence="1">
    <location>
        <begin position="28"/>
        <end position="39"/>
    </location>
</feature>
<name>A0A180GTW5_PUCT1</name>
<evidence type="ECO:0000313" key="4">
    <source>
        <dbReference type="Proteomes" id="UP000005240"/>
    </source>
</evidence>
<evidence type="ECO:0000256" key="1">
    <source>
        <dbReference type="SAM" id="MobiDB-lite"/>
    </source>
</evidence>
<evidence type="ECO:0000313" key="2">
    <source>
        <dbReference type="EMBL" id="OAV96247.1"/>
    </source>
</evidence>
<reference evidence="3 4" key="3">
    <citation type="journal article" date="2017" name="G3 (Bethesda)">
        <title>Comparative analysis highlights variable genome content of wheat rusts and divergence of the mating loci.</title>
        <authorList>
            <person name="Cuomo C.A."/>
            <person name="Bakkeren G."/>
            <person name="Khalil H.B."/>
            <person name="Panwar V."/>
            <person name="Joly D."/>
            <person name="Linning R."/>
            <person name="Sakthikumar S."/>
            <person name="Song X."/>
            <person name="Adiconis X."/>
            <person name="Fan L."/>
            <person name="Goldberg J.M."/>
            <person name="Levin J.Z."/>
            <person name="Young S."/>
            <person name="Zeng Q."/>
            <person name="Anikster Y."/>
            <person name="Bruce M."/>
            <person name="Wang M."/>
            <person name="Yin C."/>
            <person name="McCallum B."/>
            <person name="Szabo L.J."/>
            <person name="Hulbert S."/>
            <person name="Chen X."/>
            <person name="Fellers J.P."/>
        </authorList>
    </citation>
    <scope>NUCLEOTIDE SEQUENCE</scope>
    <source>
        <strain evidence="3">isolate 1-1 / race 1 (BBBD)</strain>
        <strain evidence="4">Isolate 1-1 / race 1 (BBBD)</strain>
    </source>
</reference>